<gene>
    <name evidence="1" type="ORF">DF286_02320</name>
</gene>
<comment type="caution">
    <text evidence="1">The sequence shown here is derived from an EMBL/GenBank/DDBJ whole genome shotgun (WGS) entry which is preliminary data.</text>
</comment>
<dbReference type="Proteomes" id="UP000245916">
    <property type="component" value="Unassembled WGS sequence"/>
</dbReference>
<protein>
    <submittedName>
        <fullName evidence="1">DUF3168 domain-containing protein</fullName>
    </submittedName>
</protein>
<keyword evidence="2" id="KW-1185">Reference proteome</keyword>
<dbReference type="RefSeq" id="WP_109269976.1">
    <property type="nucleotide sequence ID" value="NZ_QFFF01000001.1"/>
</dbReference>
<dbReference type="EMBL" id="QFFF01000001">
    <property type="protein sequence ID" value="PWG01837.1"/>
    <property type="molecule type" value="Genomic_DNA"/>
</dbReference>
<evidence type="ECO:0000313" key="1">
    <source>
        <dbReference type="EMBL" id="PWG01837.1"/>
    </source>
</evidence>
<dbReference type="OrthoDB" id="7450850at2"/>
<organism evidence="1 2">
    <name type="scientific">Allosphingosinicella humi</name>
    <dbReference type="NCBI Taxonomy" id="2068657"/>
    <lineage>
        <taxon>Bacteria</taxon>
        <taxon>Pseudomonadati</taxon>
        <taxon>Pseudomonadota</taxon>
        <taxon>Alphaproteobacteria</taxon>
        <taxon>Sphingomonadales</taxon>
        <taxon>Sphingomonadaceae</taxon>
        <taxon>Allosphingosinicella</taxon>
    </lineage>
</organism>
<evidence type="ECO:0000313" key="2">
    <source>
        <dbReference type="Proteomes" id="UP000245916"/>
    </source>
</evidence>
<sequence length="132" mass="14224">MTAAEAIMTAATAALQALEGVGVYDGAPLRASFPYAVVDAGAETDWSHKNGVGRELRIAVTLRDGGERPTRLRRLMGEAEAALAAVAEMAGWHLVTLRHVRSRLVREGRGAEPRGWMGVIEFRARMLALDTV</sequence>
<dbReference type="InterPro" id="IPR053745">
    <property type="entry name" value="Viral_Tail_Comp_sf"/>
</dbReference>
<dbReference type="AlphaFoldDB" id="A0A2U2J0J8"/>
<reference evidence="1 2" key="1">
    <citation type="submission" date="2018-05" db="EMBL/GenBank/DDBJ databases">
        <title>Genome of Sphingosinicella humi QZX222.</title>
        <authorList>
            <person name="Qiao Z."/>
            <person name="Wang G."/>
        </authorList>
    </citation>
    <scope>NUCLEOTIDE SEQUENCE [LARGE SCALE GENOMIC DNA]</scope>
    <source>
        <strain evidence="1 2">QZX222</strain>
    </source>
</reference>
<proteinExistence type="predicted"/>
<accession>A0A2U2J0J8</accession>
<dbReference type="Gene3D" id="3.30.2000.30">
    <property type="match status" value="1"/>
</dbReference>
<dbReference type="InterPro" id="IPR021508">
    <property type="entry name" value="Gp17-like"/>
</dbReference>
<name>A0A2U2J0J8_9SPHN</name>
<dbReference type="Pfam" id="PF11367">
    <property type="entry name" value="Tail_completion_gp17"/>
    <property type="match status" value="1"/>
</dbReference>